<dbReference type="SUPFAM" id="SSF56112">
    <property type="entry name" value="Protein kinase-like (PK-like)"/>
    <property type="match status" value="1"/>
</dbReference>
<organism evidence="8 9">
    <name type="scientific">Kibdelosporangium lantanae</name>
    <dbReference type="NCBI Taxonomy" id="1497396"/>
    <lineage>
        <taxon>Bacteria</taxon>
        <taxon>Bacillati</taxon>
        <taxon>Actinomycetota</taxon>
        <taxon>Actinomycetes</taxon>
        <taxon>Pseudonocardiales</taxon>
        <taxon>Pseudonocardiaceae</taxon>
        <taxon>Kibdelosporangium</taxon>
    </lineage>
</organism>
<evidence type="ECO:0000313" key="8">
    <source>
        <dbReference type="EMBL" id="MFD1049788.1"/>
    </source>
</evidence>
<evidence type="ECO:0000256" key="5">
    <source>
        <dbReference type="ARBA" id="ARBA00022840"/>
    </source>
</evidence>
<dbReference type="GO" id="GO:0004674">
    <property type="term" value="F:protein serine/threonine kinase activity"/>
    <property type="evidence" value="ECO:0007669"/>
    <property type="project" value="UniProtKB-KW"/>
</dbReference>
<sequence length="105" mass="10930">MDGSTFTHEGTVIGSPTYMSPEQAEGGPVTPASDMFSLGSLLVAAATGHDAFGGDSELAIRRSVRYANPDLFGLPKGLRKIVLWCLAKDPGGRPSPDLLIDAIGD</sequence>
<feature type="region of interest" description="Disordered" evidence="6">
    <location>
        <begin position="1"/>
        <end position="31"/>
    </location>
</feature>
<keyword evidence="9" id="KW-1185">Reference proteome</keyword>
<comment type="caution">
    <text evidence="8">The sequence shown here is derived from an EMBL/GenBank/DDBJ whole genome shotgun (WGS) entry which is preliminary data.</text>
</comment>
<dbReference type="Proteomes" id="UP001597045">
    <property type="component" value="Unassembled WGS sequence"/>
</dbReference>
<keyword evidence="5" id="KW-0067">ATP-binding</keyword>
<name>A0ABW3MGQ2_9PSEU</name>
<evidence type="ECO:0000256" key="1">
    <source>
        <dbReference type="ARBA" id="ARBA00012513"/>
    </source>
</evidence>
<evidence type="ECO:0000256" key="4">
    <source>
        <dbReference type="ARBA" id="ARBA00022777"/>
    </source>
</evidence>
<evidence type="ECO:0000259" key="7">
    <source>
        <dbReference type="PROSITE" id="PS50011"/>
    </source>
</evidence>
<dbReference type="Pfam" id="PF00069">
    <property type="entry name" value="Pkinase"/>
    <property type="match status" value="1"/>
</dbReference>
<evidence type="ECO:0000313" key="9">
    <source>
        <dbReference type="Proteomes" id="UP001597045"/>
    </source>
</evidence>
<accession>A0ABW3MGQ2</accession>
<feature type="domain" description="Protein kinase" evidence="7">
    <location>
        <begin position="1"/>
        <end position="105"/>
    </location>
</feature>
<dbReference type="PANTHER" id="PTHR43671">
    <property type="entry name" value="SERINE/THREONINE-PROTEIN KINASE NEK"/>
    <property type="match status" value="1"/>
</dbReference>
<dbReference type="EMBL" id="JBHTIS010002401">
    <property type="protein sequence ID" value="MFD1049788.1"/>
    <property type="molecule type" value="Genomic_DNA"/>
</dbReference>
<evidence type="ECO:0000256" key="3">
    <source>
        <dbReference type="ARBA" id="ARBA00022741"/>
    </source>
</evidence>
<keyword evidence="3" id="KW-0547">Nucleotide-binding</keyword>
<protein>
    <recommendedName>
        <fullName evidence="1">non-specific serine/threonine protein kinase</fullName>
        <ecNumber evidence="1">2.7.11.1</ecNumber>
    </recommendedName>
</protein>
<dbReference type="PROSITE" id="PS50011">
    <property type="entry name" value="PROTEIN_KINASE_DOM"/>
    <property type="match status" value="1"/>
</dbReference>
<reference evidence="9" key="1">
    <citation type="journal article" date="2019" name="Int. J. Syst. Evol. Microbiol.">
        <title>The Global Catalogue of Microorganisms (GCM) 10K type strain sequencing project: providing services to taxonomists for standard genome sequencing and annotation.</title>
        <authorList>
            <consortium name="The Broad Institute Genomics Platform"/>
            <consortium name="The Broad Institute Genome Sequencing Center for Infectious Disease"/>
            <person name="Wu L."/>
            <person name="Ma J."/>
        </authorList>
    </citation>
    <scope>NUCLEOTIDE SEQUENCE [LARGE SCALE GENOMIC DNA]</scope>
    <source>
        <strain evidence="9">JCM 31486</strain>
    </source>
</reference>
<dbReference type="InterPro" id="IPR050660">
    <property type="entry name" value="NEK_Ser/Thr_kinase"/>
</dbReference>
<keyword evidence="2" id="KW-0808">Transferase</keyword>
<evidence type="ECO:0000256" key="6">
    <source>
        <dbReference type="SAM" id="MobiDB-lite"/>
    </source>
</evidence>
<dbReference type="PANTHER" id="PTHR43671:SF13">
    <property type="entry name" value="SERINE_THREONINE-PROTEIN KINASE NEK2"/>
    <property type="match status" value="1"/>
</dbReference>
<dbReference type="Gene3D" id="1.10.510.10">
    <property type="entry name" value="Transferase(Phosphotransferase) domain 1"/>
    <property type="match status" value="1"/>
</dbReference>
<proteinExistence type="predicted"/>
<keyword evidence="8" id="KW-0723">Serine/threonine-protein kinase</keyword>
<dbReference type="EC" id="2.7.11.1" evidence="1"/>
<feature type="non-terminal residue" evidence="8">
    <location>
        <position position="105"/>
    </location>
</feature>
<gene>
    <name evidence="8" type="ORF">ACFQ1S_31780</name>
</gene>
<dbReference type="InterPro" id="IPR000719">
    <property type="entry name" value="Prot_kinase_dom"/>
</dbReference>
<evidence type="ECO:0000256" key="2">
    <source>
        <dbReference type="ARBA" id="ARBA00022679"/>
    </source>
</evidence>
<keyword evidence="4 8" id="KW-0418">Kinase</keyword>
<dbReference type="InterPro" id="IPR011009">
    <property type="entry name" value="Kinase-like_dom_sf"/>
</dbReference>